<dbReference type="InterPro" id="IPR029058">
    <property type="entry name" value="AB_hydrolase_fold"/>
</dbReference>
<dbReference type="OrthoDB" id="9806902at2"/>
<dbReference type="Gene3D" id="3.40.50.1820">
    <property type="entry name" value="alpha/beta hydrolase"/>
    <property type="match status" value="1"/>
</dbReference>
<dbReference type="RefSeq" id="WP_093286495.1">
    <property type="nucleotide sequence ID" value="NZ_FOFS01000009.1"/>
</dbReference>
<dbReference type="EMBL" id="FOFS01000009">
    <property type="protein sequence ID" value="SEQ67488.1"/>
    <property type="molecule type" value="Genomic_DNA"/>
</dbReference>
<dbReference type="AlphaFoldDB" id="A0A1H9HYU5"/>
<dbReference type="PANTHER" id="PTHR43194:SF5">
    <property type="entry name" value="PIMELOYL-[ACYL-CARRIER PROTEIN] METHYL ESTER ESTERASE"/>
    <property type="match status" value="1"/>
</dbReference>
<gene>
    <name evidence="2" type="ORF">SAMN04488038_10994</name>
</gene>
<dbReference type="InterPro" id="IPR050228">
    <property type="entry name" value="Carboxylesterase_BioH"/>
</dbReference>
<evidence type="ECO:0000259" key="1">
    <source>
        <dbReference type="Pfam" id="PF12697"/>
    </source>
</evidence>
<dbReference type="SUPFAM" id="SSF53474">
    <property type="entry name" value="alpha/beta-Hydrolases"/>
    <property type="match status" value="1"/>
</dbReference>
<proteinExistence type="predicted"/>
<dbReference type="InterPro" id="IPR000073">
    <property type="entry name" value="AB_hydrolase_1"/>
</dbReference>
<reference evidence="2 3" key="1">
    <citation type="submission" date="2016-10" db="EMBL/GenBank/DDBJ databases">
        <authorList>
            <person name="de Groot N.N."/>
        </authorList>
    </citation>
    <scope>NUCLEOTIDE SEQUENCE [LARGE SCALE GENOMIC DNA]</scope>
    <source>
        <strain evidence="2 3">DSM 25927</strain>
    </source>
</reference>
<keyword evidence="2" id="KW-0378">Hydrolase</keyword>
<evidence type="ECO:0000313" key="3">
    <source>
        <dbReference type="Proteomes" id="UP000199233"/>
    </source>
</evidence>
<sequence length="263" mass="29447">MGYPVILIHGMWVTGEAFKRVATLMKARGYDCVAPSLPAHDASPDQPLKVGRLSLKDYLAALERCAAELPDGRPPIIIGHSMGGLLAQQLAARISPLALVLLTPAPAAGIGLLPRRNIGAFMPWMLRRPFWREAYKPAFARAQRYAFRGLPEDRHRATYEGMVHESGRAIFEIGLWPLDRQHAAAVTPQQVRCPVYVVSAGRDWLTPADQVRKTARLYPQATLRHYPDRAHWVIDDEDTEEMVHSICGWLRPIEQKQARHGTA</sequence>
<organism evidence="2 3">
    <name type="scientific">Solimonas aquatica</name>
    <dbReference type="NCBI Taxonomy" id="489703"/>
    <lineage>
        <taxon>Bacteria</taxon>
        <taxon>Pseudomonadati</taxon>
        <taxon>Pseudomonadota</taxon>
        <taxon>Gammaproteobacteria</taxon>
        <taxon>Nevskiales</taxon>
        <taxon>Nevskiaceae</taxon>
        <taxon>Solimonas</taxon>
    </lineage>
</organism>
<keyword evidence="3" id="KW-1185">Reference proteome</keyword>
<dbReference type="PANTHER" id="PTHR43194">
    <property type="entry name" value="HYDROLASE ALPHA/BETA FOLD FAMILY"/>
    <property type="match status" value="1"/>
</dbReference>
<dbReference type="STRING" id="489703.SAMN04488038_10994"/>
<dbReference type="Proteomes" id="UP000199233">
    <property type="component" value="Unassembled WGS sequence"/>
</dbReference>
<protein>
    <submittedName>
        <fullName evidence="2">Lysophospholipase, alpha-beta hydrolase superfamily</fullName>
    </submittedName>
</protein>
<name>A0A1H9HYU5_9GAMM</name>
<dbReference type="Pfam" id="PF12697">
    <property type="entry name" value="Abhydrolase_6"/>
    <property type="match status" value="1"/>
</dbReference>
<evidence type="ECO:0000313" key="2">
    <source>
        <dbReference type="EMBL" id="SEQ67488.1"/>
    </source>
</evidence>
<dbReference type="GO" id="GO:0016787">
    <property type="term" value="F:hydrolase activity"/>
    <property type="evidence" value="ECO:0007669"/>
    <property type="project" value="UniProtKB-KW"/>
</dbReference>
<feature type="domain" description="AB hydrolase-1" evidence="1">
    <location>
        <begin position="5"/>
        <end position="242"/>
    </location>
</feature>
<accession>A0A1H9HYU5</accession>